<dbReference type="OrthoDB" id="3680815at2759"/>
<protein>
    <submittedName>
        <fullName evidence="1">Uncharacterized protein</fullName>
    </submittedName>
</protein>
<evidence type="ECO:0000313" key="2">
    <source>
        <dbReference type="Proteomes" id="UP000799779"/>
    </source>
</evidence>
<dbReference type="Proteomes" id="UP000799779">
    <property type="component" value="Unassembled WGS sequence"/>
</dbReference>
<accession>A0A6A5X1M5</accession>
<evidence type="ECO:0000313" key="1">
    <source>
        <dbReference type="EMBL" id="KAF2004226.1"/>
    </source>
</evidence>
<organism evidence="1 2">
    <name type="scientific">Amniculicola lignicola CBS 123094</name>
    <dbReference type="NCBI Taxonomy" id="1392246"/>
    <lineage>
        <taxon>Eukaryota</taxon>
        <taxon>Fungi</taxon>
        <taxon>Dikarya</taxon>
        <taxon>Ascomycota</taxon>
        <taxon>Pezizomycotina</taxon>
        <taxon>Dothideomycetes</taxon>
        <taxon>Pleosporomycetidae</taxon>
        <taxon>Pleosporales</taxon>
        <taxon>Amniculicolaceae</taxon>
        <taxon>Amniculicola</taxon>
    </lineage>
</organism>
<name>A0A6A5X1M5_9PLEO</name>
<dbReference type="AlphaFoldDB" id="A0A6A5X1M5"/>
<reference evidence="1" key="1">
    <citation type="journal article" date="2020" name="Stud. Mycol.">
        <title>101 Dothideomycetes genomes: a test case for predicting lifestyles and emergence of pathogens.</title>
        <authorList>
            <person name="Haridas S."/>
            <person name="Albert R."/>
            <person name="Binder M."/>
            <person name="Bloem J."/>
            <person name="Labutti K."/>
            <person name="Salamov A."/>
            <person name="Andreopoulos B."/>
            <person name="Baker S."/>
            <person name="Barry K."/>
            <person name="Bills G."/>
            <person name="Bluhm B."/>
            <person name="Cannon C."/>
            <person name="Castanera R."/>
            <person name="Culley D."/>
            <person name="Daum C."/>
            <person name="Ezra D."/>
            <person name="Gonzalez J."/>
            <person name="Henrissat B."/>
            <person name="Kuo A."/>
            <person name="Liang C."/>
            <person name="Lipzen A."/>
            <person name="Lutzoni F."/>
            <person name="Magnuson J."/>
            <person name="Mondo S."/>
            <person name="Nolan M."/>
            <person name="Ohm R."/>
            <person name="Pangilinan J."/>
            <person name="Park H.-J."/>
            <person name="Ramirez L."/>
            <person name="Alfaro M."/>
            <person name="Sun H."/>
            <person name="Tritt A."/>
            <person name="Yoshinaga Y."/>
            <person name="Zwiers L.-H."/>
            <person name="Turgeon B."/>
            <person name="Goodwin S."/>
            <person name="Spatafora J."/>
            <person name="Crous P."/>
            <person name="Grigoriev I."/>
        </authorList>
    </citation>
    <scope>NUCLEOTIDE SEQUENCE</scope>
    <source>
        <strain evidence="1">CBS 123094</strain>
    </source>
</reference>
<keyword evidence="2" id="KW-1185">Reference proteome</keyword>
<proteinExistence type="predicted"/>
<dbReference type="EMBL" id="ML977568">
    <property type="protein sequence ID" value="KAF2004226.1"/>
    <property type="molecule type" value="Genomic_DNA"/>
</dbReference>
<sequence>MLNSQRLSIYQLLDTALLRILLSAWESESPSEREWPETIGALASDISKAMANIPAWADLDSCDMLRNKGVDNGLYMEGANHWPDGEETLRTWYFARTRKFLEESLATYWTKRKVNTCVRGWLPMELVDDIVDYVLEYERLPTGMLRGKYFPKGKEKMVDTRE</sequence>
<gene>
    <name evidence="1" type="ORF">P154DRAFT_51508</name>
</gene>